<name>A0A7K1LAK9_9ACTN</name>
<reference evidence="1 2" key="1">
    <citation type="submission" date="2019-11" db="EMBL/GenBank/DDBJ databases">
        <authorList>
            <person name="Cao P."/>
        </authorList>
    </citation>
    <scope>NUCLEOTIDE SEQUENCE [LARGE SCALE GENOMIC DNA]</scope>
    <source>
        <strain evidence="1 2">NEAU-AAG5</strain>
    </source>
</reference>
<keyword evidence="2" id="KW-1185">Reference proteome</keyword>
<gene>
    <name evidence="1" type="ORF">GNZ18_33430</name>
</gene>
<proteinExistence type="predicted"/>
<dbReference type="EMBL" id="WOFH01000014">
    <property type="protein sequence ID" value="MUN41459.1"/>
    <property type="molecule type" value="Genomic_DNA"/>
</dbReference>
<dbReference type="RefSeq" id="WP_156220629.1">
    <property type="nucleotide sequence ID" value="NZ_WOFH01000014.1"/>
</dbReference>
<accession>A0A7K1LAK9</accession>
<protein>
    <submittedName>
        <fullName evidence="1">Uncharacterized protein</fullName>
    </submittedName>
</protein>
<organism evidence="1 2">
    <name type="scientific">Actinomadura litoris</name>
    <dbReference type="NCBI Taxonomy" id="2678616"/>
    <lineage>
        <taxon>Bacteria</taxon>
        <taxon>Bacillati</taxon>
        <taxon>Actinomycetota</taxon>
        <taxon>Actinomycetes</taxon>
        <taxon>Streptosporangiales</taxon>
        <taxon>Thermomonosporaceae</taxon>
        <taxon>Actinomadura</taxon>
    </lineage>
</organism>
<sequence>MPTNTNPRPDNEQPTPEQLATAIRTLQSAWDGAWTPTPTGPVDDPDECDCAGEYDDGTPRCNCGDACTCANCNLLAVQRMATCQGVAGCGRPTRYRVSAWSVRPNYARPDDADPSPRDEHGYVQVGNTVQRTWSLSACGSVCARAVIDRHAHMGAHIHFEVERWTYQPDLAELPRALGVAVGCTGAAHRALKQLAVDVYRGGGRASRLWSMAARRELAGAAAAMADVPEPADGPELLVVRRALV</sequence>
<evidence type="ECO:0000313" key="1">
    <source>
        <dbReference type="EMBL" id="MUN41459.1"/>
    </source>
</evidence>
<evidence type="ECO:0000313" key="2">
    <source>
        <dbReference type="Proteomes" id="UP000432015"/>
    </source>
</evidence>
<dbReference type="AlphaFoldDB" id="A0A7K1LAK9"/>
<dbReference type="Proteomes" id="UP000432015">
    <property type="component" value="Unassembled WGS sequence"/>
</dbReference>
<comment type="caution">
    <text evidence="1">The sequence shown here is derived from an EMBL/GenBank/DDBJ whole genome shotgun (WGS) entry which is preliminary data.</text>
</comment>